<dbReference type="AlphaFoldDB" id="A0A2P6N0S5"/>
<evidence type="ECO:0000313" key="3">
    <source>
        <dbReference type="Proteomes" id="UP000241769"/>
    </source>
</evidence>
<comment type="caution">
    <text evidence="2">The sequence shown here is derived from an EMBL/GenBank/DDBJ whole genome shotgun (WGS) entry which is preliminary data.</text>
</comment>
<protein>
    <submittedName>
        <fullName evidence="2">Uncharacterized protein</fullName>
    </submittedName>
</protein>
<evidence type="ECO:0000313" key="2">
    <source>
        <dbReference type="EMBL" id="PRP77551.1"/>
    </source>
</evidence>
<dbReference type="EMBL" id="MDYQ01000258">
    <property type="protein sequence ID" value="PRP77551.1"/>
    <property type="molecule type" value="Genomic_DNA"/>
</dbReference>
<feature type="transmembrane region" description="Helical" evidence="1">
    <location>
        <begin position="38"/>
        <end position="56"/>
    </location>
</feature>
<sequence>MSDNAGRVKDTRTDAPVRDRYGRNQLDIHRNGIVSKHWLLLSPLTAAGVIPGAWILMRNNKYRNKVFGTLVFGYLVHGAWLIKAKPLNLLSNGSLQGLSSSTVSKFHHDKRMLFILDGVSHRELTDEILKSSLIPLTRATADCPMRENLCYCME</sequence>
<keyword evidence="3" id="KW-1185">Reference proteome</keyword>
<keyword evidence="1" id="KW-0472">Membrane</keyword>
<gene>
    <name evidence="2" type="ORF">PROFUN_14235</name>
</gene>
<evidence type="ECO:0000256" key="1">
    <source>
        <dbReference type="SAM" id="Phobius"/>
    </source>
</evidence>
<accession>A0A2P6N0S5</accession>
<reference evidence="2 3" key="1">
    <citation type="journal article" date="2018" name="Genome Biol. Evol.">
        <title>Multiple Roots of Fruiting Body Formation in Amoebozoa.</title>
        <authorList>
            <person name="Hillmann F."/>
            <person name="Forbes G."/>
            <person name="Novohradska S."/>
            <person name="Ferling I."/>
            <person name="Riege K."/>
            <person name="Groth M."/>
            <person name="Westermann M."/>
            <person name="Marz M."/>
            <person name="Spaller T."/>
            <person name="Winckler T."/>
            <person name="Schaap P."/>
            <person name="Glockner G."/>
        </authorList>
    </citation>
    <scope>NUCLEOTIDE SEQUENCE [LARGE SCALE GENOMIC DNA]</scope>
    <source>
        <strain evidence="2 3">Jena</strain>
    </source>
</reference>
<dbReference type="Proteomes" id="UP000241769">
    <property type="component" value="Unassembled WGS sequence"/>
</dbReference>
<dbReference type="InParanoid" id="A0A2P6N0S5"/>
<keyword evidence="1" id="KW-0812">Transmembrane</keyword>
<keyword evidence="1" id="KW-1133">Transmembrane helix</keyword>
<proteinExistence type="predicted"/>
<organism evidence="2 3">
    <name type="scientific">Planoprotostelium fungivorum</name>
    <dbReference type="NCBI Taxonomy" id="1890364"/>
    <lineage>
        <taxon>Eukaryota</taxon>
        <taxon>Amoebozoa</taxon>
        <taxon>Evosea</taxon>
        <taxon>Variosea</taxon>
        <taxon>Cavosteliida</taxon>
        <taxon>Cavosteliaceae</taxon>
        <taxon>Planoprotostelium</taxon>
    </lineage>
</organism>
<name>A0A2P6N0S5_9EUKA</name>